<dbReference type="InterPro" id="IPR002823">
    <property type="entry name" value="DUF112_TM"/>
</dbReference>
<evidence type="ECO:0000313" key="4">
    <source>
        <dbReference type="Proteomes" id="UP000602745"/>
    </source>
</evidence>
<feature type="transmembrane region" description="Helical" evidence="1">
    <location>
        <begin position="413"/>
        <end position="429"/>
    </location>
</feature>
<reference evidence="3" key="2">
    <citation type="submission" date="2020-09" db="EMBL/GenBank/DDBJ databases">
        <authorList>
            <person name="Sun Q."/>
            <person name="Sedlacek I."/>
        </authorList>
    </citation>
    <scope>NUCLEOTIDE SEQUENCE</scope>
    <source>
        <strain evidence="3">CCM 7684</strain>
    </source>
</reference>
<evidence type="ECO:0000313" key="3">
    <source>
        <dbReference type="EMBL" id="GGE28398.1"/>
    </source>
</evidence>
<feature type="transmembrane region" description="Helical" evidence="1">
    <location>
        <begin position="321"/>
        <end position="341"/>
    </location>
</feature>
<dbReference type="Pfam" id="PF01970">
    <property type="entry name" value="TctA"/>
    <property type="match status" value="1"/>
</dbReference>
<organism evidence="3 4">
    <name type="scientific">Agaricicola taiwanensis</name>
    <dbReference type="NCBI Taxonomy" id="591372"/>
    <lineage>
        <taxon>Bacteria</taxon>
        <taxon>Pseudomonadati</taxon>
        <taxon>Pseudomonadota</taxon>
        <taxon>Alphaproteobacteria</taxon>
        <taxon>Rhodobacterales</taxon>
        <taxon>Paracoccaceae</taxon>
        <taxon>Agaricicola</taxon>
    </lineage>
</organism>
<protein>
    <recommendedName>
        <fullName evidence="2">DUF112 domain-containing protein</fullName>
    </recommendedName>
</protein>
<accession>A0A8J2YA48</accession>
<keyword evidence="4" id="KW-1185">Reference proteome</keyword>
<keyword evidence="1" id="KW-0812">Transmembrane</keyword>
<feature type="transmembrane region" description="Helical" evidence="1">
    <location>
        <begin position="353"/>
        <end position="383"/>
    </location>
</feature>
<feature type="transmembrane region" description="Helical" evidence="1">
    <location>
        <begin position="32"/>
        <end position="55"/>
    </location>
</feature>
<evidence type="ECO:0000256" key="1">
    <source>
        <dbReference type="SAM" id="Phobius"/>
    </source>
</evidence>
<comment type="caution">
    <text evidence="3">The sequence shown here is derived from an EMBL/GenBank/DDBJ whole genome shotgun (WGS) entry which is preliminary data.</text>
</comment>
<dbReference type="PANTHER" id="PTHR35342:SF5">
    <property type="entry name" value="TRICARBOXYLIC TRANSPORT PROTEIN"/>
    <property type="match status" value="1"/>
</dbReference>
<dbReference type="EMBL" id="BMCP01000001">
    <property type="protein sequence ID" value="GGE28398.1"/>
    <property type="molecule type" value="Genomic_DNA"/>
</dbReference>
<keyword evidence="1" id="KW-1133">Transmembrane helix</keyword>
<keyword evidence="1" id="KW-0472">Membrane</keyword>
<feature type="transmembrane region" description="Helical" evidence="1">
    <location>
        <begin position="464"/>
        <end position="486"/>
    </location>
</feature>
<dbReference type="RefSeq" id="WP_188407815.1">
    <property type="nucleotide sequence ID" value="NZ_BMCP01000001.1"/>
</dbReference>
<name>A0A8J2YA48_9RHOB</name>
<dbReference type="PANTHER" id="PTHR35342">
    <property type="entry name" value="TRICARBOXYLIC TRANSPORT PROTEIN"/>
    <property type="match status" value="1"/>
</dbReference>
<evidence type="ECO:0000259" key="2">
    <source>
        <dbReference type="Pfam" id="PF01970"/>
    </source>
</evidence>
<reference evidence="3" key="1">
    <citation type="journal article" date="2014" name="Int. J. Syst. Evol. Microbiol.">
        <title>Complete genome sequence of Corynebacterium casei LMG S-19264T (=DSM 44701T), isolated from a smear-ripened cheese.</title>
        <authorList>
            <consortium name="US DOE Joint Genome Institute (JGI-PGF)"/>
            <person name="Walter F."/>
            <person name="Albersmeier A."/>
            <person name="Kalinowski J."/>
            <person name="Ruckert C."/>
        </authorList>
    </citation>
    <scope>NUCLEOTIDE SEQUENCE</scope>
    <source>
        <strain evidence="3">CCM 7684</strain>
    </source>
</reference>
<feature type="transmembrane region" description="Helical" evidence="1">
    <location>
        <begin position="147"/>
        <end position="167"/>
    </location>
</feature>
<feature type="domain" description="DUF112" evidence="2">
    <location>
        <begin position="20"/>
        <end position="438"/>
    </location>
</feature>
<dbReference type="AlphaFoldDB" id="A0A8J2YA48"/>
<proteinExistence type="predicted"/>
<gene>
    <name evidence="3" type="ORF">GCM10007276_01980</name>
</gene>
<feature type="transmembrane region" description="Helical" evidence="1">
    <location>
        <begin position="109"/>
        <end position="135"/>
    </location>
</feature>
<dbReference type="Proteomes" id="UP000602745">
    <property type="component" value="Unassembled WGS sequence"/>
</dbReference>
<sequence>MDLFSNLALGFGTALSLNNLLACLAGVTLGTFIGILPGVGPLVTIAVLLPLTYGLPPDAAIIMLSGIYYGAAYGGSTTAILLNLPGESSAAVTCIDGYQMARQGRAGPALAIAAIGSLVAGTIGTLLIAVLGPWLANLALQLGSAEYFSLMLMSIVAAAALVHGSLLKGFGMALVGIAFGLAGTDVNSGIMRFTFGVPDLAEGIDFVIVAMGLFAFPEIISNLGQTLNREVFTSKVHGLMPTKADLKASWKSILRGTGVGSVFGILPGAGQTVSSFAAYMVEKRVVRDPSRMGKGAIEGVAAPEAANNAAAQTAFIPTLTLGIPGSAVMALILGALVIQGINPGPQVMVQHPALFWGLICSMWIGNVLLVALNLPLVGLWVTLLKVPYRWLYPAILMFSCIGIYTLANSTLDIGFAVMFGLIGYVFLKLRCEPAPFILGFILGPLMEVNFRRTLLLSFGDPSVFVTRPISAIFLTLAVLIVISLIVPSVRRRKEEAVEAEG</sequence>